<evidence type="ECO:0000259" key="4">
    <source>
        <dbReference type="PROSITE" id="PS51084"/>
    </source>
</evidence>
<protein>
    <submittedName>
        <fullName evidence="5">Histidine triad (HIT) protein</fullName>
    </submittedName>
</protein>
<dbReference type="HOGENOM" id="CLU_056776_3_2_9"/>
<dbReference type="GO" id="GO:0009117">
    <property type="term" value="P:nucleotide metabolic process"/>
    <property type="evidence" value="ECO:0007669"/>
    <property type="project" value="TreeGrafter"/>
</dbReference>
<dbReference type="PANTHER" id="PTHR46648">
    <property type="entry name" value="HIT FAMILY PROTEIN 1"/>
    <property type="match status" value="1"/>
</dbReference>
<evidence type="ECO:0000256" key="1">
    <source>
        <dbReference type="PIRSR" id="PIRSR601310-1"/>
    </source>
</evidence>
<dbReference type="AlphaFoldDB" id="A0A060LVW4"/>
<dbReference type="OrthoDB" id="9784774at2"/>
<dbReference type="SUPFAM" id="SSF54197">
    <property type="entry name" value="HIT-like"/>
    <property type="match status" value="1"/>
</dbReference>
<feature type="active site" description="Tele-AMP-histidine intermediate" evidence="1">
    <location>
        <position position="99"/>
    </location>
</feature>
<dbReference type="Gene3D" id="3.30.428.10">
    <property type="entry name" value="HIT-like"/>
    <property type="match status" value="1"/>
</dbReference>
<dbReference type="RefSeq" id="WP_038478600.1">
    <property type="nucleotide sequence ID" value="NZ_CP003923.1"/>
</dbReference>
<gene>
    <name evidence="5" type="ORF">BleG1_1347</name>
</gene>
<dbReference type="InterPro" id="IPR039384">
    <property type="entry name" value="HINT"/>
</dbReference>
<dbReference type="STRING" id="1246626.BleG1_1347"/>
<dbReference type="GO" id="GO:0003824">
    <property type="term" value="F:catalytic activity"/>
    <property type="evidence" value="ECO:0007669"/>
    <property type="project" value="InterPro"/>
</dbReference>
<reference evidence="5 6" key="1">
    <citation type="journal article" date="2014" name="Gene">
        <title>A comparative genomic analysis of the alkalitolerant soil bacterium Bacillus lehensis G1.</title>
        <authorList>
            <person name="Noor Y.M."/>
            <person name="Samsulrizal N.H."/>
            <person name="Jema'on N.A."/>
            <person name="Low K.O."/>
            <person name="Ramli A.N."/>
            <person name="Alias N.I."/>
            <person name="Damis S.I."/>
            <person name="Fuzi S.F."/>
            <person name="Isa M.N."/>
            <person name="Murad A.M."/>
            <person name="Raih M.F."/>
            <person name="Bakar F.D."/>
            <person name="Najimudin N."/>
            <person name="Mahadi N.M."/>
            <person name="Illias R.M."/>
        </authorList>
    </citation>
    <scope>NUCLEOTIDE SEQUENCE [LARGE SCALE GENOMIC DNA]</scope>
    <source>
        <strain evidence="5 6">G1</strain>
    </source>
</reference>
<organism evidence="5 6">
    <name type="scientific">Shouchella lehensis G1</name>
    <dbReference type="NCBI Taxonomy" id="1246626"/>
    <lineage>
        <taxon>Bacteria</taxon>
        <taxon>Bacillati</taxon>
        <taxon>Bacillota</taxon>
        <taxon>Bacilli</taxon>
        <taxon>Bacillales</taxon>
        <taxon>Bacillaceae</taxon>
        <taxon>Shouchella</taxon>
    </lineage>
</organism>
<dbReference type="InterPro" id="IPR036265">
    <property type="entry name" value="HIT-like_sf"/>
</dbReference>
<dbReference type="EMBL" id="CP003923">
    <property type="protein sequence ID" value="AIC93930.1"/>
    <property type="molecule type" value="Genomic_DNA"/>
</dbReference>
<evidence type="ECO:0000256" key="3">
    <source>
        <dbReference type="PROSITE-ProRule" id="PRU00464"/>
    </source>
</evidence>
<dbReference type="PROSITE" id="PS51084">
    <property type="entry name" value="HIT_2"/>
    <property type="match status" value="1"/>
</dbReference>
<dbReference type="Pfam" id="PF01230">
    <property type="entry name" value="HIT"/>
    <property type="match status" value="1"/>
</dbReference>
<evidence type="ECO:0000256" key="2">
    <source>
        <dbReference type="PIRSR" id="PIRSR601310-3"/>
    </source>
</evidence>
<dbReference type="PATRIC" id="fig|1246626.3.peg.1336"/>
<keyword evidence="6" id="KW-1185">Reference proteome</keyword>
<dbReference type="eggNOG" id="COG0537">
    <property type="taxonomic scope" value="Bacteria"/>
</dbReference>
<feature type="short sequence motif" description="Histidine triad motif" evidence="2 3">
    <location>
        <begin position="97"/>
        <end position="101"/>
    </location>
</feature>
<dbReference type="PRINTS" id="PR00332">
    <property type="entry name" value="HISTRIAD"/>
</dbReference>
<dbReference type="KEGG" id="ble:BleG1_1347"/>
<proteinExistence type="predicted"/>
<dbReference type="PROSITE" id="PS00892">
    <property type="entry name" value="HIT_1"/>
    <property type="match status" value="1"/>
</dbReference>
<dbReference type="CDD" id="cd01277">
    <property type="entry name" value="HINT_subgroup"/>
    <property type="match status" value="1"/>
</dbReference>
<dbReference type="InterPro" id="IPR019808">
    <property type="entry name" value="Histidine_triad_CS"/>
</dbReference>
<evidence type="ECO:0000313" key="6">
    <source>
        <dbReference type="Proteomes" id="UP000027142"/>
    </source>
</evidence>
<dbReference type="InterPro" id="IPR001310">
    <property type="entry name" value="Histidine_triad_HIT"/>
</dbReference>
<sequence length="143" mass="16148">MSDCIFCAIRDGQLPATKLYEDEHVLAFYNIQQITKGHTLVIPKQHHEAIFDLPPETASHLFSVVPKLATALKESYSCKGLNIVNNNGRIAGQTVFHYHLHLVPRYGEEGIYSNIWNKEASPDHLNGLEPYTERFKATLNSSI</sequence>
<dbReference type="Proteomes" id="UP000027142">
    <property type="component" value="Chromosome"/>
</dbReference>
<name>A0A060LVW4_9BACI</name>
<dbReference type="PANTHER" id="PTHR46648:SF1">
    <property type="entry name" value="ADENOSINE 5'-MONOPHOSPHORAMIDASE HNT1"/>
    <property type="match status" value="1"/>
</dbReference>
<accession>A0A060LVW4</accession>
<evidence type="ECO:0000313" key="5">
    <source>
        <dbReference type="EMBL" id="AIC93930.1"/>
    </source>
</evidence>
<feature type="domain" description="HIT" evidence="4">
    <location>
        <begin position="5"/>
        <end position="112"/>
    </location>
</feature>
<dbReference type="InterPro" id="IPR011146">
    <property type="entry name" value="HIT-like"/>
</dbReference>